<dbReference type="Pfam" id="PF00149">
    <property type="entry name" value="Metallophos"/>
    <property type="match status" value="1"/>
</dbReference>
<evidence type="ECO:0000313" key="3">
    <source>
        <dbReference type="Proteomes" id="UP000315224"/>
    </source>
</evidence>
<protein>
    <recommendedName>
        <fullName evidence="1">Calcineurin-like phosphoesterase domain-containing protein</fullName>
    </recommendedName>
</protein>
<sequence length="864" mass="96260">MGIDNHLKVIKEGVFGRDVRQAIHDGIQQVYEDATANGNANMEVAKARGTADTLSERLAGVDYELAQARNDISTQYNRLDSIIAQAGDGSVPTELTDMRVGANNITYATSGAAVRGQLANLFERLDATDELLGRAVYTIVDKSYVKKDGEFTSDGTWARTDYIDCQGSAAIEITNTGKGTAYNAEFDASKKFVKSFSVEPGTRRYQLDKRTRFIALSNEATELPKMSVKIKDGIKEETAKQLAVISHANHAISSQFETGDNMLNPQGILLGLYLDPKNGQENATEGWFVSSPMAVQQGEHYRLILLGEDYTWQKVSGAVYGIYDKDGVFLRGATSEDGITAQDGEAFVRTSSYSANINNLIFSTAKKTATFLGTSKDKVPFDFVPKNSYSILSVTVEKPYTQKMMAGNVRLGEKTYPFGAFIKFEKITIRTQAKLIVKTWSELVSDLSANTSVSFMDSYELVKDCLRLRLRFMLVFDLRDEKFKVLYETNDLTQSNLLLLHVTEAGSLSGWLESEYRQKKITGIENYRSQIDAKKVEALANMADFNFSFATDSHIYFDDDGYKNYTTDVINEFDKTLRLDALVNGGDSIAYGTMSKPLGLSALIKSLDVDRKKLLYAVGNHDYNGVSFESDQPSRKNNRQWNFSRKDVERLLLKDLADVVRPAGKHYYYKDFAGAKIRFIVLDTSDVEEQYDNSGNIVTDPLITYFVGKEQIDWLRQTALQVEEGWDIVITMHIGIYTWEDGFADNSYLHNRSAIQEIFRAFNAKSAYAYTIEGENGLTTGDFGASSGTIACVLSGHAHADGHCNKHGFNAIQTVCSYPDIAQKPDRSVGDPSEVAVDFVSIDKSARKVTLTRFGYGQNRSYNY</sequence>
<dbReference type="RefSeq" id="WP_141600218.1">
    <property type="nucleotide sequence ID" value="NZ_VIEK01000006.1"/>
</dbReference>
<dbReference type="AlphaFoldDB" id="A0A540UW91"/>
<evidence type="ECO:0000259" key="1">
    <source>
        <dbReference type="Pfam" id="PF00149"/>
    </source>
</evidence>
<proteinExistence type="predicted"/>
<accession>A0A540UW91</accession>
<dbReference type="GO" id="GO:0016787">
    <property type="term" value="F:hydrolase activity"/>
    <property type="evidence" value="ECO:0007669"/>
    <property type="project" value="InterPro"/>
</dbReference>
<evidence type="ECO:0000313" key="2">
    <source>
        <dbReference type="EMBL" id="TQE88731.1"/>
    </source>
</evidence>
<dbReference type="InterPro" id="IPR029052">
    <property type="entry name" value="Metallo-depent_PP-like"/>
</dbReference>
<dbReference type="InterPro" id="IPR004843">
    <property type="entry name" value="Calcineurin-like_PHP"/>
</dbReference>
<dbReference type="EMBL" id="VIEK01000006">
    <property type="protein sequence ID" value="TQE88731.1"/>
    <property type="molecule type" value="Genomic_DNA"/>
</dbReference>
<dbReference type="SUPFAM" id="SSF56300">
    <property type="entry name" value="Metallo-dependent phosphatases"/>
    <property type="match status" value="1"/>
</dbReference>
<reference evidence="2 3" key="1">
    <citation type="submission" date="2019-06" db="EMBL/GenBank/DDBJ databases">
        <title>Comprehensive assessment of Oxford Nanopore MinION sequencing for bacterial characterization and routine diagnosis.</title>
        <authorList>
            <person name="Tan S."/>
            <person name="Dvorak C.M.T."/>
            <person name="Gebhart C."/>
            <person name="Estrada A."/>
            <person name="Marthaler D.G."/>
            <person name="Murtaugh M.P."/>
        </authorList>
    </citation>
    <scope>NUCLEOTIDE SEQUENCE [LARGE SCALE GENOMIC DNA]</scope>
    <source>
        <strain evidence="2 3">2017UMN1435.21</strain>
    </source>
</reference>
<gene>
    <name evidence="2" type="ORF">FH692_05020</name>
</gene>
<name>A0A540UW91_STRSU</name>
<dbReference type="Proteomes" id="UP000315224">
    <property type="component" value="Unassembled WGS sequence"/>
</dbReference>
<dbReference type="Gene3D" id="3.60.21.10">
    <property type="match status" value="1"/>
</dbReference>
<feature type="domain" description="Calcineurin-like phosphoesterase" evidence="1">
    <location>
        <begin position="549"/>
        <end position="764"/>
    </location>
</feature>
<organism evidence="2 3">
    <name type="scientific">Streptococcus suis</name>
    <dbReference type="NCBI Taxonomy" id="1307"/>
    <lineage>
        <taxon>Bacteria</taxon>
        <taxon>Bacillati</taxon>
        <taxon>Bacillota</taxon>
        <taxon>Bacilli</taxon>
        <taxon>Lactobacillales</taxon>
        <taxon>Streptococcaceae</taxon>
        <taxon>Streptococcus</taxon>
    </lineage>
</organism>
<comment type="caution">
    <text evidence="2">The sequence shown here is derived from an EMBL/GenBank/DDBJ whole genome shotgun (WGS) entry which is preliminary data.</text>
</comment>